<sequence>MTASVSATELAKLGKCASLIKSVRKDSVAVNRDSCRQRTLRPVKQSPSLSLHNENTLRGEQAHLRYESAAQRLMNHAAQAKHQFYRVVFSATVAMGLLTLLAAWTTN</sequence>
<keyword evidence="1" id="KW-0812">Transmembrane</keyword>
<keyword evidence="1" id="KW-1133">Transmembrane helix</keyword>
<evidence type="ECO:0000313" key="2">
    <source>
        <dbReference type="EMBL" id="ALL42300.1"/>
    </source>
</evidence>
<feature type="transmembrane region" description="Helical" evidence="1">
    <location>
        <begin position="84"/>
        <end position="104"/>
    </location>
</feature>
<dbReference type="AlphaFoldDB" id="A0A189PGH4"/>
<dbReference type="RefSeq" id="WP_011899314.1">
    <property type="nucleotide sequence ID" value="NZ_KT033469.1"/>
</dbReference>
<keyword evidence="2" id="KW-0614">Plasmid</keyword>
<keyword evidence="1" id="KW-0472">Membrane</keyword>
<protein>
    <submittedName>
        <fullName evidence="2">Uncharacterized protein</fullName>
    </submittedName>
</protein>
<accession>A0A189PGH4</accession>
<evidence type="ECO:0000256" key="1">
    <source>
        <dbReference type="SAM" id="Phobius"/>
    </source>
</evidence>
<proteinExistence type="predicted"/>
<organism evidence="2">
    <name type="scientific">Aeromonas salmonicida subsp. salmonicida</name>
    <dbReference type="NCBI Taxonomy" id="29491"/>
    <lineage>
        <taxon>Bacteria</taxon>
        <taxon>Pseudomonadati</taxon>
        <taxon>Pseudomonadota</taxon>
        <taxon>Gammaproteobacteria</taxon>
        <taxon>Aeromonadales</taxon>
        <taxon>Aeromonadaceae</taxon>
        <taxon>Aeromonas</taxon>
    </lineage>
</organism>
<reference evidence="2" key="1">
    <citation type="submission" date="2015-06" db="EMBL/GenBank/DDBJ databases">
        <title>Antimicrobial resistance-carrying plasmid pAsa4 variants found in Aeromonas salmonicida subsp. salmonicida: general architecture, construction blocks and gene elimination.</title>
        <authorList>
            <person name="Tanaka K.H."/>
            <person name="Vincent A.T."/>
            <person name="Trudel M.V."/>
            <person name="Paquet V.E."/>
            <person name="Frenette M."/>
            <person name="Charette S.J."/>
        </authorList>
    </citation>
    <scope>NUCLEOTIDE SEQUENCE</scope>
    <source>
        <strain evidence="2">01-B522</strain>
        <plasmid evidence="2">pAsa4b</plasmid>
    </source>
</reference>
<name>A0A189PGH4_AERSS</name>
<dbReference type="OMA" id="AHFRYEA"/>
<dbReference type="EMBL" id="KT033469">
    <property type="protein sequence ID" value="ALL42300.1"/>
    <property type="molecule type" value="Genomic_DNA"/>
</dbReference>
<geneLocation type="plasmid" evidence="2">
    <name>pAsa4b</name>
</geneLocation>